<gene>
    <name evidence="1" type="ORF">NIIDMKKI_11750</name>
</gene>
<organism evidence="1 2">
    <name type="scientific">Mycobacterium kansasii</name>
    <dbReference type="NCBI Taxonomy" id="1768"/>
    <lineage>
        <taxon>Bacteria</taxon>
        <taxon>Bacillati</taxon>
        <taxon>Actinomycetota</taxon>
        <taxon>Actinomycetes</taxon>
        <taxon>Mycobacteriales</taxon>
        <taxon>Mycobacteriaceae</taxon>
        <taxon>Mycobacterium</taxon>
    </lineage>
</organism>
<dbReference type="EMBL" id="AP023343">
    <property type="protein sequence ID" value="BCI85969.1"/>
    <property type="molecule type" value="Genomic_DNA"/>
</dbReference>
<accession>A0A7G1I8Y2</accession>
<proteinExistence type="predicted"/>
<protein>
    <submittedName>
        <fullName evidence="1">Uncharacterized protein</fullName>
    </submittedName>
</protein>
<dbReference type="Proteomes" id="UP000516380">
    <property type="component" value="Chromosome"/>
</dbReference>
<reference evidence="1 2" key="1">
    <citation type="submission" date="2020-07" db="EMBL/GenBank/DDBJ databases">
        <title>Mycobacterium kansasii (former subtype) with zoonotic potential isolated from diseased indoor pet cat, Japan.</title>
        <authorList>
            <person name="Fukano H."/>
            <person name="Terazono T."/>
            <person name="Hoshino Y."/>
        </authorList>
    </citation>
    <scope>NUCLEOTIDE SEQUENCE [LARGE SCALE GENOMIC DNA]</scope>
    <source>
        <strain evidence="1 2">Kuro-I</strain>
    </source>
</reference>
<keyword evidence="2" id="KW-1185">Reference proteome</keyword>
<sequence>MRTPNQGTCTAGQQCDRLASVLMPATSAQPGKPAQAAPAPAQLPTDALTPVLAPRAAPEAARAVPGVASPVGPGLPGVTDLGPAALPAAPLPNAALPPGPGLPDIGTPYIGTPYLGVPGLGLPGVPNLANGPAAVGTATSVVNGILGIGGTIAGVTTSSALAVTYVVLAYNALQSSGILPQLNSTANTIGSMLFPSGLPSVSLPTLSLPGLPALSGCRRRA</sequence>
<evidence type="ECO:0000313" key="1">
    <source>
        <dbReference type="EMBL" id="BCI85969.1"/>
    </source>
</evidence>
<name>A0A7G1I8Y2_MYCKA</name>
<dbReference type="AlphaFoldDB" id="A0A7G1I8Y2"/>
<evidence type="ECO:0000313" key="2">
    <source>
        <dbReference type="Proteomes" id="UP000516380"/>
    </source>
</evidence>